<dbReference type="InterPro" id="IPR038794">
    <property type="entry name" value="LIAT1"/>
</dbReference>
<proteinExistence type="predicted"/>
<protein>
    <submittedName>
        <fullName evidence="2">Uncharacterized protein</fullName>
    </submittedName>
</protein>
<dbReference type="PANTHER" id="PTHR36474">
    <property type="entry name" value="PROTEIN LIAT1"/>
    <property type="match status" value="1"/>
</dbReference>
<evidence type="ECO:0000313" key="2">
    <source>
        <dbReference type="EMBL" id="MED6288135.1"/>
    </source>
</evidence>
<keyword evidence="3" id="KW-1185">Reference proteome</keyword>
<organism evidence="2 3">
    <name type="scientific">Characodon lateralis</name>
    <dbReference type="NCBI Taxonomy" id="208331"/>
    <lineage>
        <taxon>Eukaryota</taxon>
        <taxon>Metazoa</taxon>
        <taxon>Chordata</taxon>
        <taxon>Craniata</taxon>
        <taxon>Vertebrata</taxon>
        <taxon>Euteleostomi</taxon>
        <taxon>Actinopterygii</taxon>
        <taxon>Neopterygii</taxon>
        <taxon>Teleostei</taxon>
        <taxon>Neoteleostei</taxon>
        <taxon>Acanthomorphata</taxon>
        <taxon>Ovalentaria</taxon>
        <taxon>Atherinomorphae</taxon>
        <taxon>Cyprinodontiformes</taxon>
        <taxon>Goodeidae</taxon>
        <taxon>Characodon</taxon>
    </lineage>
</organism>
<sequence length="209" mass="23481">MLTLTFVTNIALFSKRGVSCCHGEALVPEQTGKTHLKNTIMPGDRSCSTLLLPHRSSDLRKKKKERNKAFATDPELKERPVIVSPTPQPSPQGPGQTELPELRATSKKNSNHCSHGASKTKERRKDSRSLFAVAPTASDNKIPAYVSELGVQARESLRWEGVLQDPQEEAKRLERYRANRRQRYITHREAALEEAQQTLREAELKTSAD</sequence>
<dbReference type="PANTHER" id="PTHR36474:SF1">
    <property type="entry name" value="PROTEIN LIAT1"/>
    <property type="match status" value="1"/>
</dbReference>
<dbReference type="EMBL" id="JAHUTJ010059875">
    <property type="protein sequence ID" value="MED6288135.1"/>
    <property type="molecule type" value="Genomic_DNA"/>
</dbReference>
<evidence type="ECO:0000256" key="1">
    <source>
        <dbReference type="SAM" id="MobiDB-lite"/>
    </source>
</evidence>
<accession>A0ABU7EPY1</accession>
<feature type="region of interest" description="Disordered" evidence="1">
    <location>
        <begin position="56"/>
        <end position="132"/>
    </location>
</feature>
<comment type="caution">
    <text evidence="2">The sequence shown here is derived from an EMBL/GenBank/DDBJ whole genome shotgun (WGS) entry which is preliminary data.</text>
</comment>
<evidence type="ECO:0000313" key="3">
    <source>
        <dbReference type="Proteomes" id="UP001352852"/>
    </source>
</evidence>
<reference evidence="2 3" key="1">
    <citation type="submission" date="2021-06" db="EMBL/GenBank/DDBJ databases">
        <authorList>
            <person name="Palmer J.M."/>
        </authorList>
    </citation>
    <scope>NUCLEOTIDE SEQUENCE [LARGE SCALE GENOMIC DNA]</scope>
    <source>
        <strain evidence="2 3">CL_MEX2019</strain>
        <tissue evidence="2">Muscle</tissue>
    </source>
</reference>
<gene>
    <name evidence="2" type="ORF">CHARACLAT_023490</name>
</gene>
<name>A0ABU7EPY1_9TELE</name>
<feature type="compositionally biased region" description="Basic and acidic residues" evidence="1">
    <location>
        <begin position="119"/>
        <end position="128"/>
    </location>
</feature>
<dbReference type="Proteomes" id="UP001352852">
    <property type="component" value="Unassembled WGS sequence"/>
</dbReference>